<dbReference type="AlphaFoldDB" id="A0A365H5L1"/>
<name>A0A365H5L1_9ACTN</name>
<evidence type="ECO:0000259" key="7">
    <source>
        <dbReference type="PROSITE" id="PS50949"/>
    </source>
</evidence>
<dbReference type="Gene3D" id="3.40.640.10">
    <property type="entry name" value="Type I PLP-dependent aspartate aminotransferase-like (Major domain)"/>
    <property type="match status" value="1"/>
</dbReference>
<keyword evidence="8" id="KW-0032">Aminotransferase</keyword>
<dbReference type="RefSeq" id="WP_111868076.1">
    <property type="nucleotide sequence ID" value="NZ_QLYX01000006.1"/>
</dbReference>
<dbReference type="PRINTS" id="PR00035">
    <property type="entry name" value="HTHGNTR"/>
</dbReference>
<dbReference type="InterPro" id="IPR000524">
    <property type="entry name" value="Tscrpt_reg_HTH_GntR"/>
</dbReference>
<organism evidence="8 9">
    <name type="scientific">Actinomadura craniellae</name>
    <dbReference type="NCBI Taxonomy" id="2231787"/>
    <lineage>
        <taxon>Bacteria</taxon>
        <taxon>Bacillati</taxon>
        <taxon>Actinomycetota</taxon>
        <taxon>Actinomycetes</taxon>
        <taxon>Streptosporangiales</taxon>
        <taxon>Thermomonosporaceae</taxon>
        <taxon>Actinomadura</taxon>
    </lineage>
</organism>
<keyword evidence="8" id="KW-0808">Transferase</keyword>
<evidence type="ECO:0000256" key="3">
    <source>
        <dbReference type="ARBA" id="ARBA00023015"/>
    </source>
</evidence>
<comment type="similarity">
    <text evidence="1">In the C-terminal section; belongs to the class-I pyridoxal-phosphate-dependent aminotransferase family.</text>
</comment>
<dbReference type="InterPro" id="IPR015424">
    <property type="entry name" value="PyrdxlP-dep_Trfase"/>
</dbReference>
<evidence type="ECO:0000256" key="2">
    <source>
        <dbReference type="ARBA" id="ARBA00022898"/>
    </source>
</evidence>
<evidence type="ECO:0000256" key="4">
    <source>
        <dbReference type="ARBA" id="ARBA00023125"/>
    </source>
</evidence>
<keyword evidence="3" id="KW-0805">Transcription regulation</keyword>
<protein>
    <submittedName>
        <fullName evidence="8">PLP-dependent aminotransferase family protein</fullName>
    </submittedName>
</protein>
<keyword evidence="2" id="KW-0663">Pyridoxal phosphate</keyword>
<dbReference type="InterPro" id="IPR051446">
    <property type="entry name" value="HTH_trans_reg/aminotransferase"/>
</dbReference>
<feature type="region of interest" description="Disordered" evidence="6">
    <location>
        <begin position="77"/>
        <end position="100"/>
    </location>
</feature>
<evidence type="ECO:0000256" key="1">
    <source>
        <dbReference type="ARBA" id="ARBA00005384"/>
    </source>
</evidence>
<dbReference type="GO" id="GO:0003700">
    <property type="term" value="F:DNA-binding transcription factor activity"/>
    <property type="evidence" value="ECO:0007669"/>
    <property type="project" value="InterPro"/>
</dbReference>
<keyword evidence="5" id="KW-0804">Transcription</keyword>
<dbReference type="GO" id="GO:0008483">
    <property type="term" value="F:transaminase activity"/>
    <property type="evidence" value="ECO:0007669"/>
    <property type="project" value="UniProtKB-KW"/>
</dbReference>
<dbReference type="Gene3D" id="1.10.10.10">
    <property type="entry name" value="Winged helix-like DNA-binding domain superfamily/Winged helix DNA-binding domain"/>
    <property type="match status" value="1"/>
</dbReference>
<dbReference type="InterPro" id="IPR004839">
    <property type="entry name" value="Aminotransferase_I/II_large"/>
</dbReference>
<dbReference type="GO" id="GO:0030170">
    <property type="term" value="F:pyridoxal phosphate binding"/>
    <property type="evidence" value="ECO:0007669"/>
    <property type="project" value="InterPro"/>
</dbReference>
<comment type="caution">
    <text evidence="8">The sequence shown here is derived from an EMBL/GenBank/DDBJ whole genome shotgun (WGS) entry which is preliminary data.</text>
</comment>
<dbReference type="EMBL" id="QLYX01000006">
    <property type="protein sequence ID" value="RAY14381.1"/>
    <property type="molecule type" value="Genomic_DNA"/>
</dbReference>
<dbReference type="SUPFAM" id="SSF53383">
    <property type="entry name" value="PLP-dependent transferases"/>
    <property type="match status" value="1"/>
</dbReference>
<keyword evidence="4" id="KW-0238">DNA-binding</keyword>
<dbReference type="OrthoDB" id="5415143at2"/>
<dbReference type="PANTHER" id="PTHR46577:SF1">
    <property type="entry name" value="HTH-TYPE TRANSCRIPTIONAL REGULATORY PROTEIN GABR"/>
    <property type="match status" value="1"/>
</dbReference>
<dbReference type="PANTHER" id="PTHR46577">
    <property type="entry name" value="HTH-TYPE TRANSCRIPTIONAL REGULATORY PROTEIN GABR"/>
    <property type="match status" value="1"/>
</dbReference>
<keyword evidence="9" id="KW-1185">Reference proteome</keyword>
<dbReference type="Pfam" id="PF00392">
    <property type="entry name" value="GntR"/>
    <property type="match status" value="1"/>
</dbReference>
<dbReference type="PROSITE" id="PS50949">
    <property type="entry name" value="HTH_GNTR"/>
    <property type="match status" value="1"/>
</dbReference>
<accession>A0A365H5L1</accession>
<dbReference type="SUPFAM" id="SSF46785">
    <property type="entry name" value="Winged helix' DNA-binding domain"/>
    <property type="match status" value="1"/>
</dbReference>
<reference evidence="8 9" key="1">
    <citation type="submission" date="2018-06" db="EMBL/GenBank/DDBJ databases">
        <title>Actinomadura craniellae sp. nov. isolated from marine sponge Craniella sp.</title>
        <authorList>
            <person name="Li L."/>
            <person name="Xu Q.H."/>
            <person name="Lin H.W."/>
            <person name="Lu Y.H."/>
        </authorList>
    </citation>
    <scope>NUCLEOTIDE SEQUENCE [LARGE SCALE GENOMIC DNA]</scope>
    <source>
        <strain evidence="8 9">LHW63021</strain>
    </source>
</reference>
<evidence type="ECO:0000256" key="6">
    <source>
        <dbReference type="SAM" id="MobiDB-lite"/>
    </source>
</evidence>
<dbReference type="InterPro" id="IPR015421">
    <property type="entry name" value="PyrdxlP-dep_Trfase_major"/>
</dbReference>
<gene>
    <name evidence="8" type="ORF">DPM19_15585</name>
</gene>
<dbReference type="InterPro" id="IPR036390">
    <property type="entry name" value="WH_DNA-bd_sf"/>
</dbReference>
<dbReference type="CDD" id="cd07377">
    <property type="entry name" value="WHTH_GntR"/>
    <property type="match status" value="1"/>
</dbReference>
<sequence length="461" mass="48356">MRDLHLPLDRAAGGLSSQIASGLRSAVRSGRLTAGTRLPSSRDLARALGVSRGVAVTAYEQLVAEGFLVSRRGDGTRVAPLARPDGPPEPARTPSGGVTAAYDLRPGPDLSAFPRERWQAALRAALRALPHGTLDYPDPAGAGALRAELAGYLGRVRAAVADPGRLMVVNGVAHALAIIVRLLAEDGRGALAVEDPTSDRQLPTLRRAGADPVRVPVDGAGIDVAALARTGARAVLVTPAHQYPTGVVLSPRRRAELIGWARAVDGLVLEDDYDAEFRYDREPVGCVQALDPDRVVLLGSVSKALAPALRLGWALAPAPLAGRIRRYREETDLGTAVIEQHALAHLLATGGYDRHLRAMRRSYRSRRDALARALRAELPAATVHGVSAGLHLYVELPPGHGEAAAVAAAARAGVAVVGAAPMWSRPAPSAALVLGYARMGEARLADAVKILARAITPRDDG</sequence>
<evidence type="ECO:0000313" key="8">
    <source>
        <dbReference type="EMBL" id="RAY14381.1"/>
    </source>
</evidence>
<evidence type="ECO:0000256" key="5">
    <source>
        <dbReference type="ARBA" id="ARBA00023163"/>
    </source>
</evidence>
<dbReference type="CDD" id="cd00609">
    <property type="entry name" value="AAT_like"/>
    <property type="match status" value="1"/>
</dbReference>
<dbReference type="SMART" id="SM00345">
    <property type="entry name" value="HTH_GNTR"/>
    <property type="match status" value="1"/>
</dbReference>
<evidence type="ECO:0000313" key="9">
    <source>
        <dbReference type="Proteomes" id="UP000251891"/>
    </source>
</evidence>
<dbReference type="GO" id="GO:0003677">
    <property type="term" value="F:DNA binding"/>
    <property type="evidence" value="ECO:0007669"/>
    <property type="project" value="UniProtKB-KW"/>
</dbReference>
<feature type="domain" description="HTH gntR-type" evidence="7">
    <location>
        <begin position="13"/>
        <end position="81"/>
    </location>
</feature>
<dbReference type="InterPro" id="IPR036388">
    <property type="entry name" value="WH-like_DNA-bd_sf"/>
</dbReference>
<dbReference type="Pfam" id="PF00155">
    <property type="entry name" value="Aminotran_1_2"/>
    <property type="match status" value="1"/>
</dbReference>
<dbReference type="Proteomes" id="UP000251891">
    <property type="component" value="Unassembled WGS sequence"/>
</dbReference>
<proteinExistence type="inferred from homology"/>